<organism evidence="2 3">
    <name type="scientific">Dactylonectria macrodidyma</name>
    <dbReference type="NCBI Taxonomy" id="307937"/>
    <lineage>
        <taxon>Eukaryota</taxon>
        <taxon>Fungi</taxon>
        <taxon>Dikarya</taxon>
        <taxon>Ascomycota</taxon>
        <taxon>Pezizomycotina</taxon>
        <taxon>Sordariomycetes</taxon>
        <taxon>Hypocreomycetidae</taxon>
        <taxon>Hypocreales</taxon>
        <taxon>Nectriaceae</taxon>
        <taxon>Dactylonectria</taxon>
    </lineage>
</organism>
<dbReference type="OrthoDB" id="4835412at2759"/>
<dbReference type="AlphaFoldDB" id="A0A9P9FIS3"/>
<feature type="region of interest" description="Disordered" evidence="1">
    <location>
        <begin position="200"/>
        <end position="350"/>
    </location>
</feature>
<protein>
    <submittedName>
        <fullName evidence="2">Uncharacterized protein</fullName>
    </submittedName>
</protein>
<dbReference type="Proteomes" id="UP000738349">
    <property type="component" value="Unassembled WGS sequence"/>
</dbReference>
<name>A0A9P9FIS3_9HYPO</name>
<dbReference type="EMBL" id="JAGMUV010000004">
    <property type="protein sequence ID" value="KAH7161703.1"/>
    <property type="molecule type" value="Genomic_DNA"/>
</dbReference>
<feature type="region of interest" description="Disordered" evidence="1">
    <location>
        <begin position="455"/>
        <end position="498"/>
    </location>
</feature>
<evidence type="ECO:0000313" key="2">
    <source>
        <dbReference type="EMBL" id="KAH7161703.1"/>
    </source>
</evidence>
<accession>A0A9P9FIS3</accession>
<reference evidence="2" key="1">
    <citation type="journal article" date="2021" name="Nat. Commun.">
        <title>Genetic determinants of endophytism in the Arabidopsis root mycobiome.</title>
        <authorList>
            <person name="Mesny F."/>
            <person name="Miyauchi S."/>
            <person name="Thiergart T."/>
            <person name="Pickel B."/>
            <person name="Atanasova L."/>
            <person name="Karlsson M."/>
            <person name="Huettel B."/>
            <person name="Barry K.W."/>
            <person name="Haridas S."/>
            <person name="Chen C."/>
            <person name="Bauer D."/>
            <person name="Andreopoulos W."/>
            <person name="Pangilinan J."/>
            <person name="LaButti K."/>
            <person name="Riley R."/>
            <person name="Lipzen A."/>
            <person name="Clum A."/>
            <person name="Drula E."/>
            <person name="Henrissat B."/>
            <person name="Kohler A."/>
            <person name="Grigoriev I.V."/>
            <person name="Martin F.M."/>
            <person name="Hacquard S."/>
        </authorList>
    </citation>
    <scope>NUCLEOTIDE SEQUENCE</scope>
    <source>
        <strain evidence="2">MPI-CAGE-AT-0147</strain>
    </source>
</reference>
<gene>
    <name evidence="2" type="ORF">EDB81DRAFT_351949</name>
</gene>
<comment type="caution">
    <text evidence="2">The sequence shown here is derived from an EMBL/GenBank/DDBJ whole genome shotgun (WGS) entry which is preliminary data.</text>
</comment>
<feature type="compositionally biased region" description="Basic residues" evidence="1">
    <location>
        <begin position="455"/>
        <end position="466"/>
    </location>
</feature>
<evidence type="ECO:0000313" key="3">
    <source>
        <dbReference type="Proteomes" id="UP000738349"/>
    </source>
</evidence>
<feature type="compositionally biased region" description="Low complexity" evidence="1">
    <location>
        <begin position="204"/>
        <end position="220"/>
    </location>
</feature>
<feature type="compositionally biased region" description="Basic and acidic residues" evidence="1">
    <location>
        <begin position="482"/>
        <end position="491"/>
    </location>
</feature>
<feature type="compositionally biased region" description="Polar residues" evidence="1">
    <location>
        <begin position="130"/>
        <end position="146"/>
    </location>
</feature>
<sequence>MKPLDLPILHEIRAIRELIGQWSQQCQTIESPWDIFDRQLATLRELANNEYASAQCSSNHQVVGKILELGKRQEKLIMNHNATIASDEVAYRQAFELHRFRLLEQIFVIVGMNVVGEVVNKFHFQLTSKSELSSNPAPSAGESTPEQDPLPPEIPELEGSMQPHDDARSEDEMLLDEATVPEEATQLEQITQLEEDMQPGEVVAPEQAAAPPEAMQPEEATGLEENTVPEKSTRSEETLQPQQTTQAGQDVELEETMSAIAEHTSNKIDAQAHSANGQKSHSTLPGRQTSAHEPPAEAQHVNRREPAKPSKSNPPPVHTRLGKRTKLTYASPQRRAKRVRVDEPKPSASSSERVIDFKDVFQGGKATMRHMIAQHRGEWYILRCEEHDLTFGENGKNPIHGAAKHLNSKVHDRLPRDHQLAIDVLGTRVLRCNKITAERNNQVTIEAFREGYGHPKKATRVKKPKHGLRDDSPEFLPHHSWRNNEESSEKRSSRRTRG</sequence>
<keyword evidence="3" id="KW-1185">Reference proteome</keyword>
<feature type="region of interest" description="Disordered" evidence="1">
    <location>
        <begin position="130"/>
        <end position="171"/>
    </location>
</feature>
<evidence type="ECO:0000256" key="1">
    <source>
        <dbReference type="SAM" id="MobiDB-lite"/>
    </source>
</evidence>
<feature type="compositionally biased region" description="Polar residues" evidence="1">
    <location>
        <begin position="238"/>
        <end position="248"/>
    </location>
</feature>
<feature type="compositionally biased region" description="Polar residues" evidence="1">
    <location>
        <begin position="273"/>
        <end position="291"/>
    </location>
</feature>
<proteinExistence type="predicted"/>